<accession>A0A1G9XRL5</accession>
<dbReference type="NCBIfam" id="NF005875">
    <property type="entry name" value="PRK07819.1"/>
    <property type="match status" value="2"/>
</dbReference>
<reference evidence="6 7" key="1">
    <citation type="submission" date="2016-10" db="EMBL/GenBank/DDBJ databases">
        <authorList>
            <person name="de Groot N.N."/>
        </authorList>
    </citation>
    <scope>NUCLEOTIDE SEQUENCE [LARGE SCALE GENOMIC DNA]</scope>
    <source>
        <strain evidence="6 7">DSM 44149</strain>
    </source>
</reference>
<sequence length="603" mass="64867">MAREFSSEDPLAGSSIDTVGVVGLGTMGAGIAEVLARTGLRVVAVELDEDAVRRGRAHLEHSTARAVKGDKLSSGDQSELLSRIRYTTTLSDLAEVDLVIEAVPERMELKAEIFAELDRVCRPEVVLASNTSSLSVTELSVVTKRPGKVVGMHFFNPAPVLKLVEVVRTVVTEPDVITDVVAFVERLGKVPVVIGDRAGFIANALLFGYLNHAVRMFESRYASREDIDAAMRFGCGYPMGPLQLLDLMGLDTAYEILDTMYHQSRNRLHAPAPVLKQMITAGLLGRKSGRGFYTYDDVDSPVVVPDAQTPADVVQGGRVREVQHVGVVGTGTMATGIVEVFAKAGHDVVMRARSEVKANAALETVRRSLDKAVLRGKLTEEKRDAALARVRITTNFDDFAECDLVVEAVAEELEVKKAVFGALDEVCKPGAVLATTTSSLPVIECAAATSRPSDVVGLHFFNPAQVMKLVEVVHTISTSPDVLATARAVCVKLGKHAVSCGDRAGFIVNALLFPYLNDAVRMLEAHYADADDIDGAMTIGCGLPMGPFALLDVVGLDVALAIQRELYLEFREAGFAPAPLLEHLVTAGRLGRKTGKGFRDYSR</sequence>
<dbReference type="Pfam" id="PF00725">
    <property type="entry name" value="3HCDH"/>
    <property type="match status" value="2"/>
</dbReference>
<dbReference type="GO" id="GO:0008691">
    <property type="term" value="F:3-hydroxybutyryl-CoA dehydrogenase activity"/>
    <property type="evidence" value="ECO:0007669"/>
    <property type="project" value="TreeGrafter"/>
</dbReference>
<dbReference type="FunFam" id="3.40.50.720:FF:000009">
    <property type="entry name" value="Fatty oxidation complex, alpha subunit"/>
    <property type="match status" value="2"/>
</dbReference>
<dbReference type="eggNOG" id="COG1250">
    <property type="taxonomic scope" value="Bacteria"/>
</dbReference>
<dbReference type="Proteomes" id="UP000183376">
    <property type="component" value="Chromosome I"/>
</dbReference>
<dbReference type="Pfam" id="PF02737">
    <property type="entry name" value="3HCDH_N"/>
    <property type="match status" value="2"/>
</dbReference>
<dbReference type="PANTHER" id="PTHR48075">
    <property type="entry name" value="3-HYDROXYACYL-COA DEHYDROGENASE FAMILY PROTEIN"/>
    <property type="match status" value="1"/>
</dbReference>
<comment type="pathway">
    <text evidence="1">Lipid metabolism; butanoate metabolism.</text>
</comment>
<evidence type="ECO:0000259" key="5">
    <source>
        <dbReference type="Pfam" id="PF02737"/>
    </source>
</evidence>
<dbReference type="InterPro" id="IPR008927">
    <property type="entry name" value="6-PGluconate_DH-like_C_sf"/>
</dbReference>
<dbReference type="EMBL" id="LT629701">
    <property type="protein sequence ID" value="SDM99056.1"/>
    <property type="molecule type" value="Genomic_DNA"/>
</dbReference>
<dbReference type="Gene3D" id="1.10.1040.10">
    <property type="entry name" value="N-(1-d-carboxylethyl)-l-norvaline Dehydrogenase, domain 2"/>
    <property type="match status" value="2"/>
</dbReference>
<protein>
    <submittedName>
        <fullName evidence="6">3-hydroxybutyryl-CoA dehydrogenase</fullName>
    </submittedName>
</protein>
<dbReference type="SUPFAM" id="SSF48179">
    <property type="entry name" value="6-phosphogluconate dehydrogenase C-terminal domain-like"/>
    <property type="match status" value="2"/>
</dbReference>
<evidence type="ECO:0000256" key="3">
    <source>
        <dbReference type="ARBA" id="ARBA00023002"/>
    </source>
</evidence>
<name>A0A1G9XRL5_ALLAB</name>
<feature type="domain" description="3-hydroxyacyl-CoA dehydrogenase NAD binding" evidence="5">
    <location>
        <begin position="324"/>
        <end position="502"/>
    </location>
</feature>
<dbReference type="GO" id="GO:0006635">
    <property type="term" value="P:fatty acid beta-oxidation"/>
    <property type="evidence" value="ECO:0007669"/>
    <property type="project" value="TreeGrafter"/>
</dbReference>
<organism evidence="6 7">
    <name type="scientific">Allokutzneria albata</name>
    <name type="common">Kibdelosporangium albatum</name>
    <dbReference type="NCBI Taxonomy" id="211114"/>
    <lineage>
        <taxon>Bacteria</taxon>
        <taxon>Bacillati</taxon>
        <taxon>Actinomycetota</taxon>
        <taxon>Actinomycetes</taxon>
        <taxon>Pseudonocardiales</taxon>
        <taxon>Pseudonocardiaceae</taxon>
        <taxon>Allokutzneria</taxon>
    </lineage>
</organism>
<feature type="domain" description="3-hydroxyacyl-CoA dehydrogenase C-terminal" evidence="4">
    <location>
        <begin position="199"/>
        <end position="295"/>
    </location>
</feature>
<feature type="domain" description="3-hydroxyacyl-CoA dehydrogenase C-terminal" evidence="4">
    <location>
        <begin position="505"/>
        <end position="601"/>
    </location>
</feature>
<keyword evidence="3" id="KW-0560">Oxidoreductase</keyword>
<dbReference type="InterPro" id="IPR006108">
    <property type="entry name" value="3HC_DH_C"/>
</dbReference>
<evidence type="ECO:0000256" key="1">
    <source>
        <dbReference type="ARBA" id="ARBA00005086"/>
    </source>
</evidence>
<dbReference type="InterPro" id="IPR036291">
    <property type="entry name" value="NAD(P)-bd_dom_sf"/>
</dbReference>
<dbReference type="PANTHER" id="PTHR48075:SF9">
    <property type="entry name" value="3-HYDROXYBUTYRYL-COA DEHYDROGENASE"/>
    <property type="match status" value="1"/>
</dbReference>
<comment type="similarity">
    <text evidence="2">Belongs to the 3-hydroxyacyl-CoA dehydrogenase family.</text>
</comment>
<dbReference type="AlphaFoldDB" id="A0A1G9XRL5"/>
<gene>
    <name evidence="6" type="ORF">SAMN04489726_4352</name>
</gene>
<keyword evidence="7" id="KW-1185">Reference proteome</keyword>
<dbReference type="RefSeq" id="WP_269459600.1">
    <property type="nucleotide sequence ID" value="NZ_JOEF01000005.1"/>
</dbReference>
<dbReference type="Gene3D" id="3.40.50.720">
    <property type="entry name" value="NAD(P)-binding Rossmann-like Domain"/>
    <property type="match status" value="2"/>
</dbReference>
<evidence type="ECO:0000256" key="2">
    <source>
        <dbReference type="ARBA" id="ARBA00009463"/>
    </source>
</evidence>
<dbReference type="SUPFAM" id="SSF51735">
    <property type="entry name" value="NAD(P)-binding Rossmann-fold domains"/>
    <property type="match status" value="2"/>
</dbReference>
<dbReference type="InterPro" id="IPR006176">
    <property type="entry name" value="3-OHacyl-CoA_DH_NAD-bd"/>
</dbReference>
<evidence type="ECO:0000259" key="4">
    <source>
        <dbReference type="Pfam" id="PF00725"/>
    </source>
</evidence>
<dbReference type="InterPro" id="IPR013328">
    <property type="entry name" value="6PGD_dom2"/>
</dbReference>
<dbReference type="STRING" id="211114.SAMN04489726_4352"/>
<feature type="domain" description="3-hydroxyacyl-CoA dehydrogenase NAD binding" evidence="5">
    <location>
        <begin position="18"/>
        <end position="196"/>
    </location>
</feature>
<dbReference type="GO" id="GO:0070403">
    <property type="term" value="F:NAD+ binding"/>
    <property type="evidence" value="ECO:0007669"/>
    <property type="project" value="InterPro"/>
</dbReference>
<evidence type="ECO:0000313" key="7">
    <source>
        <dbReference type="Proteomes" id="UP000183376"/>
    </source>
</evidence>
<proteinExistence type="inferred from homology"/>
<evidence type="ECO:0000313" key="6">
    <source>
        <dbReference type="EMBL" id="SDM99056.1"/>
    </source>
</evidence>